<name>A0A8J7P8S8_9BACT</name>
<organism evidence="1 2">
    <name type="scientific">Candidatus Obscuribacter phosphatis</name>
    <dbReference type="NCBI Taxonomy" id="1906157"/>
    <lineage>
        <taxon>Bacteria</taxon>
        <taxon>Bacillati</taxon>
        <taxon>Candidatus Melainabacteria</taxon>
        <taxon>Candidatus Obscuribacterales</taxon>
        <taxon>Candidatus Obscuribacteraceae</taxon>
        <taxon>Candidatus Obscuribacter</taxon>
    </lineage>
</organism>
<evidence type="ECO:0000313" key="1">
    <source>
        <dbReference type="EMBL" id="MBN8660826.1"/>
    </source>
</evidence>
<dbReference type="PANTHER" id="PTHR39180">
    <property type="match status" value="1"/>
</dbReference>
<accession>A0A8J7P8S8</accession>
<dbReference type="AlphaFoldDB" id="A0A8J7P8S8"/>
<comment type="caution">
    <text evidence="1">The sequence shown here is derived from an EMBL/GenBank/DDBJ whole genome shotgun (WGS) entry which is preliminary data.</text>
</comment>
<protein>
    <submittedName>
        <fullName evidence="1">DUF1641 domain-containing protein</fullName>
    </submittedName>
</protein>
<dbReference type="PANTHER" id="PTHR39180:SF2">
    <property type="entry name" value="DUF1641 DOMAIN-CONTAINING PROTEIN"/>
    <property type="match status" value="1"/>
</dbReference>
<dbReference type="Proteomes" id="UP000664277">
    <property type="component" value="Unassembled WGS sequence"/>
</dbReference>
<reference evidence="1" key="1">
    <citation type="submission" date="2021-02" db="EMBL/GenBank/DDBJ databases">
        <title>Genome-Resolved Metagenomics of a Microbial Community Performing Photosynthetic Biological Nutrient Removal.</title>
        <authorList>
            <person name="Mcdaniel E.A."/>
        </authorList>
    </citation>
    <scope>NUCLEOTIDE SEQUENCE</scope>
    <source>
        <strain evidence="1">UWPOB_OBS1</strain>
    </source>
</reference>
<dbReference type="Pfam" id="PF07849">
    <property type="entry name" value="DUF1641"/>
    <property type="match status" value="1"/>
</dbReference>
<gene>
    <name evidence="1" type="ORF">J0M35_10705</name>
</gene>
<dbReference type="EMBL" id="JAFLCK010000013">
    <property type="protein sequence ID" value="MBN8660826.1"/>
    <property type="molecule type" value="Genomic_DNA"/>
</dbReference>
<proteinExistence type="predicted"/>
<evidence type="ECO:0000313" key="2">
    <source>
        <dbReference type="Proteomes" id="UP000664277"/>
    </source>
</evidence>
<sequence>MSRSDSTLVCVEEKLQDAATSQNLSRLLDRLDEVLALLDLIGEGLKRGPEYADNINGLVSKVRDLSHQGGLEELAQTVRRLDRISRSKSLLMLEEKILDENTAGSILELLNHLDELSDLVNMVLQALKRGPEYADNLNGLLQKLRAAATASGDSIEAQIKAIDLPTLRNTAFQLTQIIQSPQMQNLLASEIFGKESVELVDRVAKIAVQSSIEAKQPGKRIGVFDLLRALKDPDIQTTLRFALGFAKKLGRELSEEERKSIEANKQSK</sequence>
<dbReference type="InterPro" id="IPR012440">
    <property type="entry name" value="DUF1641"/>
</dbReference>